<feature type="compositionally biased region" description="Basic residues" evidence="4">
    <location>
        <begin position="16"/>
        <end position="27"/>
    </location>
</feature>
<feature type="compositionally biased region" description="Basic and acidic residues" evidence="4">
    <location>
        <begin position="345"/>
        <end position="354"/>
    </location>
</feature>
<dbReference type="Pfam" id="PF24883">
    <property type="entry name" value="NPHP3_N"/>
    <property type="match status" value="1"/>
</dbReference>
<feature type="repeat" description="WD" evidence="3">
    <location>
        <begin position="1308"/>
        <end position="1342"/>
    </location>
</feature>
<dbReference type="InterPro" id="IPR059179">
    <property type="entry name" value="MLKL-like_MCAfunc"/>
</dbReference>
<dbReference type="InterPro" id="IPR027417">
    <property type="entry name" value="P-loop_NTPase"/>
</dbReference>
<feature type="repeat" description="WD" evidence="3">
    <location>
        <begin position="1427"/>
        <end position="1468"/>
    </location>
</feature>
<feature type="compositionally biased region" description="Polar residues" evidence="4">
    <location>
        <begin position="91"/>
        <end position="108"/>
    </location>
</feature>
<dbReference type="PRINTS" id="PR00320">
    <property type="entry name" value="GPROTEINBRPT"/>
</dbReference>
<feature type="repeat" description="WD" evidence="3">
    <location>
        <begin position="1343"/>
        <end position="1384"/>
    </location>
</feature>
<feature type="repeat" description="WD" evidence="3">
    <location>
        <begin position="1260"/>
        <end position="1301"/>
    </location>
</feature>
<dbReference type="Gene3D" id="3.40.50.300">
    <property type="entry name" value="P-loop containing nucleotide triphosphate hydrolases"/>
    <property type="match status" value="1"/>
</dbReference>
<feature type="repeat" description="WD" evidence="3">
    <location>
        <begin position="1051"/>
        <end position="1092"/>
    </location>
</feature>
<reference evidence="6 7" key="1">
    <citation type="journal article" date="2019" name="Nat. Ecol. Evol.">
        <title>Megaphylogeny resolves global patterns of mushroom evolution.</title>
        <authorList>
            <person name="Varga T."/>
            <person name="Krizsan K."/>
            <person name="Foldi C."/>
            <person name="Dima B."/>
            <person name="Sanchez-Garcia M."/>
            <person name="Sanchez-Ramirez S."/>
            <person name="Szollosi G.J."/>
            <person name="Szarkandi J.G."/>
            <person name="Papp V."/>
            <person name="Albert L."/>
            <person name="Andreopoulos W."/>
            <person name="Angelini C."/>
            <person name="Antonin V."/>
            <person name="Barry K.W."/>
            <person name="Bougher N.L."/>
            <person name="Buchanan P."/>
            <person name="Buyck B."/>
            <person name="Bense V."/>
            <person name="Catcheside P."/>
            <person name="Chovatia M."/>
            <person name="Cooper J."/>
            <person name="Damon W."/>
            <person name="Desjardin D."/>
            <person name="Finy P."/>
            <person name="Geml J."/>
            <person name="Haridas S."/>
            <person name="Hughes K."/>
            <person name="Justo A."/>
            <person name="Karasinski D."/>
            <person name="Kautmanova I."/>
            <person name="Kiss B."/>
            <person name="Kocsube S."/>
            <person name="Kotiranta H."/>
            <person name="LaButti K.M."/>
            <person name="Lechner B.E."/>
            <person name="Liimatainen K."/>
            <person name="Lipzen A."/>
            <person name="Lukacs Z."/>
            <person name="Mihaltcheva S."/>
            <person name="Morgado L.N."/>
            <person name="Niskanen T."/>
            <person name="Noordeloos M.E."/>
            <person name="Ohm R.A."/>
            <person name="Ortiz-Santana B."/>
            <person name="Ovrebo C."/>
            <person name="Racz N."/>
            <person name="Riley R."/>
            <person name="Savchenko A."/>
            <person name="Shiryaev A."/>
            <person name="Soop K."/>
            <person name="Spirin V."/>
            <person name="Szebenyi C."/>
            <person name="Tomsovsky M."/>
            <person name="Tulloss R.E."/>
            <person name="Uehling J."/>
            <person name="Grigoriev I.V."/>
            <person name="Vagvolgyi C."/>
            <person name="Papp T."/>
            <person name="Martin F.M."/>
            <person name="Miettinen O."/>
            <person name="Hibbett D.S."/>
            <person name="Nagy L.G."/>
        </authorList>
    </citation>
    <scope>NUCLEOTIDE SEQUENCE [LARGE SCALE GENOMIC DNA]</scope>
    <source>
        <strain evidence="6 7">FP101781</strain>
    </source>
</reference>
<feature type="repeat" description="WD" evidence="3">
    <location>
        <begin position="1009"/>
        <end position="1050"/>
    </location>
</feature>
<feature type="repeat" description="WD" evidence="3">
    <location>
        <begin position="1385"/>
        <end position="1426"/>
    </location>
</feature>
<dbReference type="InterPro" id="IPR036322">
    <property type="entry name" value="WD40_repeat_dom_sf"/>
</dbReference>
<dbReference type="Pfam" id="PF00400">
    <property type="entry name" value="WD40"/>
    <property type="match status" value="13"/>
</dbReference>
<feature type="compositionally biased region" description="Polar residues" evidence="4">
    <location>
        <begin position="117"/>
        <end position="136"/>
    </location>
</feature>
<accession>A0A4Y7SBM4</accession>
<evidence type="ECO:0000256" key="4">
    <source>
        <dbReference type="SAM" id="MobiDB-lite"/>
    </source>
</evidence>
<feature type="domain" description="Nephrocystin 3-like N-terminal" evidence="5">
    <location>
        <begin position="386"/>
        <end position="543"/>
    </location>
</feature>
<dbReference type="InterPro" id="IPR011047">
    <property type="entry name" value="Quinoprotein_ADH-like_sf"/>
</dbReference>
<dbReference type="EMBL" id="QPFP01000219">
    <property type="protein sequence ID" value="TEB18876.1"/>
    <property type="molecule type" value="Genomic_DNA"/>
</dbReference>
<evidence type="ECO:0000259" key="5">
    <source>
        <dbReference type="Pfam" id="PF24883"/>
    </source>
</evidence>
<dbReference type="InterPro" id="IPR001680">
    <property type="entry name" value="WD40_rpt"/>
</dbReference>
<dbReference type="OrthoDB" id="3266532at2759"/>
<feature type="repeat" description="WD" evidence="3">
    <location>
        <begin position="1093"/>
        <end position="1134"/>
    </location>
</feature>
<evidence type="ECO:0000256" key="2">
    <source>
        <dbReference type="ARBA" id="ARBA00022737"/>
    </source>
</evidence>
<proteinExistence type="predicted"/>
<evidence type="ECO:0000256" key="1">
    <source>
        <dbReference type="ARBA" id="ARBA00022574"/>
    </source>
</evidence>
<feature type="repeat" description="WD" evidence="3">
    <location>
        <begin position="967"/>
        <end position="1008"/>
    </location>
</feature>
<dbReference type="PANTHER" id="PTHR19879">
    <property type="entry name" value="TRANSCRIPTION INITIATION FACTOR TFIID"/>
    <property type="match status" value="1"/>
</dbReference>
<evidence type="ECO:0000256" key="3">
    <source>
        <dbReference type="PROSITE-ProRule" id="PRU00221"/>
    </source>
</evidence>
<dbReference type="STRING" id="71717.A0A4Y7SBM4"/>
<dbReference type="InterPro" id="IPR020472">
    <property type="entry name" value="WD40_PAC1"/>
</dbReference>
<evidence type="ECO:0000313" key="6">
    <source>
        <dbReference type="EMBL" id="TEB18876.1"/>
    </source>
</evidence>
<protein>
    <submittedName>
        <fullName evidence="6">WD40 repeat-like protein</fullName>
    </submittedName>
</protein>
<keyword evidence="7" id="KW-1185">Reference proteome</keyword>
<dbReference type="PROSITE" id="PS00678">
    <property type="entry name" value="WD_REPEATS_1"/>
    <property type="match status" value="8"/>
</dbReference>
<dbReference type="SUPFAM" id="SSF50978">
    <property type="entry name" value="WD40 repeat-like"/>
    <property type="match status" value="1"/>
</dbReference>
<comment type="caution">
    <text evidence="6">The sequence shown here is derived from an EMBL/GenBank/DDBJ whole genome shotgun (WGS) entry which is preliminary data.</text>
</comment>
<feature type="region of interest" description="Disordered" evidence="4">
    <location>
        <begin position="91"/>
        <end position="155"/>
    </location>
</feature>
<dbReference type="SMART" id="SM00564">
    <property type="entry name" value="PQQ"/>
    <property type="match status" value="8"/>
</dbReference>
<dbReference type="CDD" id="cd00200">
    <property type="entry name" value="WD40"/>
    <property type="match status" value="2"/>
</dbReference>
<dbReference type="SUPFAM" id="SSF52540">
    <property type="entry name" value="P-loop containing nucleoside triphosphate hydrolases"/>
    <property type="match status" value="1"/>
</dbReference>
<dbReference type="Proteomes" id="UP000298030">
    <property type="component" value="Unassembled WGS sequence"/>
</dbReference>
<feature type="repeat" description="WD" evidence="3">
    <location>
        <begin position="1135"/>
        <end position="1176"/>
    </location>
</feature>
<dbReference type="PROSITE" id="PS50294">
    <property type="entry name" value="WD_REPEATS_REGION"/>
    <property type="match status" value="12"/>
</dbReference>
<feature type="repeat" description="WD" evidence="3">
    <location>
        <begin position="1511"/>
        <end position="1534"/>
    </location>
</feature>
<dbReference type="InterPro" id="IPR056884">
    <property type="entry name" value="NPHP3-like_N"/>
</dbReference>
<dbReference type="PANTHER" id="PTHR19879:SF9">
    <property type="entry name" value="TRANSCRIPTION INITIATION FACTOR TFIID SUBUNIT 5"/>
    <property type="match status" value="1"/>
</dbReference>
<feature type="repeat" description="WD" evidence="3">
    <location>
        <begin position="1469"/>
        <end position="1510"/>
    </location>
</feature>
<dbReference type="InterPro" id="IPR015943">
    <property type="entry name" value="WD40/YVTN_repeat-like_dom_sf"/>
</dbReference>
<feature type="region of interest" description="Disordered" evidence="4">
    <location>
        <begin position="1227"/>
        <end position="1247"/>
    </location>
</feature>
<name>A0A4Y7SBM4_COPMI</name>
<keyword evidence="1 3" id="KW-0853">WD repeat</keyword>
<feature type="region of interest" description="Disordered" evidence="4">
    <location>
        <begin position="1"/>
        <end position="52"/>
    </location>
</feature>
<keyword evidence="2" id="KW-0677">Repeat</keyword>
<sequence length="1625" mass="175131">MRSSMADQPPRDSKTTRVKRWLHRKTDRAKDLFRTGTSSDPGSSIHSQGQTAASLPDIPLGVVLNPGLASLEAARSSHDLVAVEGTSQVPYPSLIDDSSSGDGTSVPQDQCVGGGQSSETDPTPTGATITQTSSDPFAQGPDDTLAQASPGPAAEELVASQGTLVSADRPADGKPSQTSSTFKDVAKVSLNFTQTLLKKLPDVLDGNPVKIALGLVKMGIEIKDVVKENMDAVERRIASTCAQLEVVGDARISSWGPQDPKRPLWLVRFERTLKEEMVNLQRLTQGSTLRKIADHEDEKALIAAIFERINEARILLQLDTQINIARAVVAIEAAILRTLSNDLKPSHKADHKTDLGGGSSLPRQTCTPGTRIGPLRAIVGWANGTSPECQDVFWLFGPAGSGKSTIAYTVAQRFEAAVDADDTITLGGNFMCSRQYEETRTKACIVRTLVYHLAHKCKGFANALNETGNFDTIYQSVSAQLNGLLVIPWHHYLSSSSDIPRFMFLIDAADEIEQQGGSEFLRELLTMINDNRLPGLKFFVTSRSDPDILVRLQDIEEEEVKRDIETYLEANLPLFRGTPEMEHVREYAWNLFICAATIVRQLTQKRARFAEQKILLEKLIPRRAQKSTSQGATHLLDNLYMQILSEAFGQFHDDFLPEKLCIFHAFLCTLERTSTAVVSGLLFPVRDPSSVPTDVVDDIVSCLHAVVYIDGNKNILSYHKSFTDFVFDKSRSGKFACDQPSQHRLLANSCFRVMTKGLRFNIANIPSSFLLDSEIPDLERAVKENVLPELSYACRGWSPHLSMALCIPSDPFFAILTDFVGLQVLFWIEAMNLLKCQGQCDHNLQQASRWVRANDPALAQQLMEAASFALSFSGSPASASSPHLYVSSLATCSPGQGLAATWKHHFPRVPIFIATSFKKSSALTQIRLPSFPFGLAVSADGTQIICGLYTNSIQIYEASTGKTLRVLEGHMDDINSVAMSADMTWIVSGSDDHSIRIWDTSTGKVLETLEGHTDQVWSVAISADGAHIVSGSADKSIRIWEAATGKQLQVLDGHTGTVNSVATSPCAAHIVSGSDDKSIHVWDLATGNTLKVMEGHGGAVKSVVISADGTHVISGSADTSVRVWSISTGKQLQVLEGHTASVSSVAISSTTSHVISGSDDQTVRIWDLSTGEALKVLTGHTSWVCSVVISSDGTRIISGSMDSSVCIWDAAVGRGWESLESYTNNAVASSPGETQITSGSSRPSSTLQQVTSIGGKLDSPEGHTEAVLSVAVSADGTWLISGSLDKTIQVWDTSTGKQLGVLEGTVPVKSVAISADGAYIVSGSVDKLVRVWDGATGQELKVLQGHTGWVYAVAISTDVTHIVSGSEDQLIRIWDMASSKELRVLEGHTGEVRSVTISSDGASIVSGSGDMSVRIWDMATGGQLKVLKGHTSTVNSVAISNDMTCIVSGSNNHSIRIWDFLMGKEMQLLEGHEGAILSVAISADGRHIVSGSADQSVRVWETATGKELAVVEGHTGWVTSVAFTPDGKAVISGSSPTPQSGGGFCKEGGIRTAIGKRQRKGWILSKDQGDRLMFVHHSMGLPSPHLIRIFPTPKFPPPTVNFGQAALGPDWHECYIADPDRPTFS</sequence>
<feature type="compositionally biased region" description="Polar residues" evidence="4">
    <location>
        <begin position="35"/>
        <end position="52"/>
    </location>
</feature>
<evidence type="ECO:0000313" key="7">
    <source>
        <dbReference type="Proteomes" id="UP000298030"/>
    </source>
</evidence>
<dbReference type="CDD" id="cd21037">
    <property type="entry name" value="MLKL_NTD"/>
    <property type="match status" value="1"/>
</dbReference>
<dbReference type="PROSITE" id="PS50082">
    <property type="entry name" value="WD_REPEATS_2"/>
    <property type="match status" value="13"/>
</dbReference>
<organism evidence="6 7">
    <name type="scientific">Coprinellus micaceus</name>
    <name type="common">Glistening ink-cap mushroom</name>
    <name type="synonym">Coprinus micaceus</name>
    <dbReference type="NCBI Taxonomy" id="71717"/>
    <lineage>
        <taxon>Eukaryota</taxon>
        <taxon>Fungi</taxon>
        <taxon>Dikarya</taxon>
        <taxon>Basidiomycota</taxon>
        <taxon>Agaricomycotina</taxon>
        <taxon>Agaricomycetes</taxon>
        <taxon>Agaricomycetidae</taxon>
        <taxon>Agaricales</taxon>
        <taxon>Agaricineae</taxon>
        <taxon>Psathyrellaceae</taxon>
        <taxon>Coprinellus</taxon>
    </lineage>
</organism>
<feature type="repeat" description="WD" evidence="3">
    <location>
        <begin position="1177"/>
        <end position="1209"/>
    </location>
</feature>
<dbReference type="Gene3D" id="2.130.10.10">
    <property type="entry name" value="YVTN repeat-like/Quinoprotein amine dehydrogenase"/>
    <property type="match status" value="6"/>
</dbReference>
<dbReference type="InterPro" id="IPR018391">
    <property type="entry name" value="PQQ_b-propeller_rpt"/>
</dbReference>
<dbReference type="SUPFAM" id="SSF50998">
    <property type="entry name" value="Quinoprotein alcohol dehydrogenase-like"/>
    <property type="match status" value="1"/>
</dbReference>
<dbReference type="InterPro" id="IPR019775">
    <property type="entry name" value="WD40_repeat_CS"/>
</dbReference>
<dbReference type="SMART" id="SM00320">
    <property type="entry name" value="WD40"/>
    <property type="match status" value="14"/>
</dbReference>
<feature type="region of interest" description="Disordered" evidence="4">
    <location>
        <begin position="345"/>
        <end position="368"/>
    </location>
</feature>
<gene>
    <name evidence="6" type="ORF">FA13DRAFT_1821362</name>
</gene>